<protein>
    <submittedName>
        <fullName evidence="1">Uncharacterized protein</fullName>
    </submittedName>
</protein>
<dbReference type="OrthoDB" id="641808at2759"/>
<dbReference type="InterPro" id="IPR012881">
    <property type="entry name" value="DUF1685"/>
</dbReference>
<accession>A0A8J5YBQ8</accession>
<gene>
    <name evidence="1" type="ORF">CXB51_031405</name>
</gene>
<proteinExistence type="predicted"/>
<evidence type="ECO:0000313" key="1">
    <source>
        <dbReference type="EMBL" id="KAG8474735.1"/>
    </source>
</evidence>
<name>A0A8J5YBQ8_9ROSI</name>
<reference evidence="1 2" key="1">
    <citation type="journal article" date="2021" name="bioRxiv">
        <title>The Gossypium anomalum genome as a resource for cotton improvement and evolutionary analysis of hybrid incompatibility.</title>
        <authorList>
            <person name="Grover C.E."/>
            <person name="Yuan D."/>
            <person name="Arick M.A."/>
            <person name="Miller E.R."/>
            <person name="Hu G."/>
            <person name="Peterson D.G."/>
            <person name="Wendel J.F."/>
            <person name="Udall J.A."/>
        </authorList>
    </citation>
    <scope>NUCLEOTIDE SEQUENCE [LARGE SCALE GENOMIC DNA]</scope>
    <source>
        <strain evidence="1">JFW-Udall</strain>
        <tissue evidence="1">Leaf</tissue>
    </source>
</reference>
<sequence length="297" mass="32990">MWATRPCAIVTLGYFILHAAKNLPHDFVSIVSDEWFIPKHGVRMEEFWGTPIVIKFQDPESFKEFMIQEAQLTTNPEAISFTTCPTTPLGHPSHHLIYISSTINLPSLLLNLYPKPTPAIELLDRAGEVPVDLLGPAESMSYPDHAPPPPPPLPAALQPPLPLYKQRSWSPDIIRNEAWLRRKGKSKNRRSKSVTDEDLDELRACIELGFGFDSLEIDQRLSNTLPALGLYQAVNKNYNHTISKYASSPSAASDCDSISSAIGSLHAIFGPGDKPQIVKTKLRQWAQVVACSVRQSS</sequence>
<dbReference type="Proteomes" id="UP000701853">
    <property type="component" value="Chromosome 12"/>
</dbReference>
<comment type="caution">
    <text evidence="1">The sequence shown here is derived from an EMBL/GenBank/DDBJ whole genome shotgun (WGS) entry which is preliminary data.</text>
</comment>
<dbReference type="EMBL" id="JAHUZN010000012">
    <property type="protein sequence ID" value="KAG8474735.1"/>
    <property type="molecule type" value="Genomic_DNA"/>
</dbReference>
<dbReference type="PANTHER" id="PTHR31865:SF1">
    <property type="entry name" value="INSERTASE, PUTATIVE (DUF1685)-RELATED"/>
    <property type="match status" value="1"/>
</dbReference>
<dbReference type="Pfam" id="PF07939">
    <property type="entry name" value="DUF1685"/>
    <property type="match status" value="1"/>
</dbReference>
<organism evidence="1 2">
    <name type="scientific">Gossypium anomalum</name>
    <dbReference type="NCBI Taxonomy" id="47600"/>
    <lineage>
        <taxon>Eukaryota</taxon>
        <taxon>Viridiplantae</taxon>
        <taxon>Streptophyta</taxon>
        <taxon>Embryophyta</taxon>
        <taxon>Tracheophyta</taxon>
        <taxon>Spermatophyta</taxon>
        <taxon>Magnoliopsida</taxon>
        <taxon>eudicotyledons</taxon>
        <taxon>Gunneridae</taxon>
        <taxon>Pentapetalae</taxon>
        <taxon>rosids</taxon>
        <taxon>malvids</taxon>
        <taxon>Malvales</taxon>
        <taxon>Malvaceae</taxon>
        <taxon>Malvoideae</taxon>
        <taxon>Gossypium</taxon>
    </lineage>
</organism>
<keyword evidence="2" id="KW-1185">Reference proteome</keyword>
<dbReference type="PANTHER" id="PTHR31865">
    <property type="entry name" value="OSJNBA0071G03.3 PROTEIN"/>
    <property type="match status" value="1"/>
</dbReference>
<dbReference type="AlphaFoldDB" id="A0A8J5YBQ8"/>
<evidence type="ECO:0000313" key="2">
    <source>
        <dbReference type="Proteomes" id="UP000701853"/>
    </source>
</evidence>